<protein>
    <submittedName>
        <fullName evidence="2">Uncharacterized protein</fullName>
    </submittedName>
</protein>
<accession>A0ABP6BRF8</accession>
<proteinExistence type="predicted"/>
<gene>
    <name evidence="2" type="ORF">GCM10009862_17290</name>
</gene>
<dbReference type="Proteomes" id="UP001500274">
    <property type="component" value="Unassembled WGS sequence"/>
</dbReference>
<reference evidence="3" key="1">
    <citation type="journal article" date="2019" name="Int. J. Syst. Evol. Microbiol.">
        <title>The Global Catalogue of Microorganisms (GCM) 10K type strain sequencing project: providing services to taxonomists for standard genome sequencing and annotation.</title>
        <authorList>
            <consortium name="The Broad Institute Genomics Platform"/>
            <consortium name="The Broad Institute Genome Sequencing Center for Infectious Disease"/>
            <person name="Wu L."/>
            <person name="Ma J."/>
        </authorList>
    </citation>
    <scope>NUCLEOTIDE SEQUENCE [LARGE SCALE GENOMIC DNA]</scope>
    <source>
        <strain evidence="3">JCM 16365</strain>
    </source>
</reference>
<sequence length="82" mass="9179">MNTTQDAPIRASLPTHPPSPTARPTLIDRIAMHVGLRLLLWGRDRSRRRVCAEANARAILARDVRRAYDLAVVRTGAQPTIR</sequence>
<evidence type="ECO:0000313" key="3">
    <source>
        <dbReference type="Proteomes" id="UP001500274"/>
    </source>
</evidence>
<dbReference type="RefSeq" id="WP_344228617.1">
    <property type="nucleotide sequence ID" value="NZ_BAAARI010000011.1"/>
</dbReference>
<organism evidence="2 3">
    <name type="scientific">Microbacterium binotii</name>
    <dbReference type="NCBI Taxonomy" id="462710"/>
    <lineage>
        <taxon>Bacteria</taxon>
        <taxon>Bacillati</taxon>
        <taxon>Actinomycetota</taxon>
        <taxon>Actinomycetes</taxon>
        <taxon>Micrococcales</taxon>
        <taxon>Microbacteriaceae</taxon>
        <taxon>Microbacterium</taxon>
    </lineage>
</organism>
<comment type="caution">
    <text evidence="2">The sequence shown here is derived from an EMBL/GenBank/DDBJ whole genome shotgun (WGS) entry which is preliminary data.</text>
</comment>
<feature type="region of interest" description="Disordered" evidence="1">
    <location>
        <begin position="1"/>
        <end position="23"/>
    </location>
</feature>
<name>A0ABP6BRF8_9MICO</name>
<keyword evidence="3" id="KW-1185">Reference proteome</keyword>
<evidence type="ECO:0000313" key="2">
    <source>
        <dbReference type="EMBL" id="GAA2578583.1"/>
    </source>
</evidence>
<evidence type="ECO:0000256" key="1">
    <source>
        <dbReference type="SAM" id="MobiDB-lite"/>
    </source>
</evidence>
<dbReference type="EMBL" id="BAAARI010000011">
    <property type="protein sequence ID" value="GAA2578583.1"/>
    <property type="molecule type" value="Genomic_DNA"/>
</dbReference>